<proteinExistence type="predicted"/>
<sequence>MKKSSRLAVLLLLASAACRPDAPATEQAATPAAAPVPAALPSVAASPAAPGPTDTLHLPGERVAQLHPSTVAAFNQLPASSLPELANEPEAEPLPASQGQVRRQGLDLLLQPAQGSAAKLASTPDAEFTLQNAKGVKYMYWGSLPAAHQWVVRAWYWESVGTVLVDQRTGRYVELMGEPVASPDGRFVLLTSPGLGGGDQANLLTLVEITADGPRLLWEREPTTWEPVAARWAAPGRVLIERRHTLADGSMADDARVTYDELTVSR</sequence>
<dbReference type="EMBL" id="RCYZ01000003">
    <property type="protein sequence ID" value="TPG66541.1"/>
    <property type="molecule type" value="Genomic_DNA"/>
</dbReference>
<evidence type="ECO:0008006" key="4">
    <source>
        <dbReference type="Google" id="ProtNLM"/>
    </source>
</evidence>
<feature type="chain" id="PRO_5021254474" description="Lipoprotein" evidence="1">
    <location>
        <begin position="25"/>
        <end position="266"/>
    </location>
</feature>
<keyword evidence="1" id="KW-0732">Signal</keyword>
<comment type="caution">
    <text evidence="2">The sequence shown here is derived from an EMBL/GenBank/DDBJ whole genome shotgun (WGS) entry which is preliminary data.</text>
</comment>
<dbReference type="Proteomes" id="UP000317646">
    <property type="component" value="Unassembled WGS sequence"/>
</dbReference>
<accession>A0A502GX19</accession>
<feature type="signal peptide" evidence="1">
    <location>
        <begin position="1"/>
        <end position="24"/>
    </location>
</feature>
<reference evidence="2 3" key="1">
    <citation type="journal article" date="2019" name="Environ. Microbiol.">
        <title>Species interactions and distinct microbial communities in high Arctic permafrost affected cryosols are associated with the CH4 and CO2 gas fluxes.</title>
        <authorList>
            <person name="Altshuler I."/>
            <person name="Hamel J."/>
            <person name="Turney S."/>
            <person name="Magnuson E."/>
            <person name="Levesque R."/>
            <person name="Greer C."/>
            <person name="Whyte L.G."/>
        </authorList>
    </citation>
    <scope>NUCLEOTIDE SEQUENCE [LARGE SCALE GENOMIC DNA]</scope>
    <source>
        <strain evidence="2 3">S9.2P</strain>
    </source>
</reference>
<keyword evidence="3" id="KW-1185">Reference proteome</keyword>
<evidence type="ECO:0000313" key="2">
    <source>
        <dbReference type="EMBL" id="TPG66541.1"/>
    </source>
</evidence>
<dbReference type="RefSeq" id="WP_140466172.1">
    <property type="nucleotide sequence ID" value="NZ_RCYZ01000003.1"/>
</dbReference>
<evidence type="ECO:0000313" key="3">
    <source>
        <dbReference type="Proteomes" id="UP000317646"/>
    </source>
</evidence>
<name>A0A502GX19_9BACT</name>
<dbReference type="AlphaFoldDB" id="A0A502GX19"/>
<dbReference type="OrthoDB" id="877109at2"/>
<protein>
    <recommendedName>
        <fullName evidence="4">Lipoprotein</fullName>
    </recommendedName>
</protein>
<evidence type="ECO:0000256" key="1">
    <source>
        <dbReference type="SAM" id="SignalP"/>
    </source>
</evidence>
<gene>
    <name evidence="2" type="ORF">EAH73_09055</name>
</gene>
<organism evidence="2 3">
    <name type="scientific">Hymenobacter nivis</name>
    <dbReference type="NCBI Taxonomy" id="1850093"/>
    <lineage>
        <taxon>Bacteria</taxon>
        <taxon>Pseudomonadati</taxon>
        <taxon>Bacteroidota</taxon>
        <taxon>Cytophagia</taxon>
        <taxon>Cytophagales</taxon>
        <taxon>Hymenobacteraceae</taxon>
        <taxon>Hymenobacter</taxon>
    </lineage>
</organism>
<dbReference type="PROSITE" id="PS51257">
    <property type="entry name" value="PROKAR_LIPOPROTEIN"/>
    <property type="match status" value="1"/>
</dbReference>